<keyword evidence="1" id="KW-0472">Membrane</keyword>
<name>A0A183K0Y7_9TREM</name>
<evidence type="ECO:0000256" key="1">
    <source>
        <dbReference type="SAM" id="Phobius"/>
    </source>
</evidence>
<gene>
    <name evidence="2" type="ORF">SCUD_LOCUS8650</name>
</gene>
<dbReference type="WBParaSite" id="SCUD_0000865001-mRNA-1">
    <property type="protein sequence ID" value="SCUD_0000865001-mRNA-1"/>
    <property type="gene ID" value="SCUD_0000865001"/>
</dbReference>
<keyword evidence="3" id="KW-1185">Reference proteome</keyword>
<protein>
    <submittedName>
        <fullName evidence="4">Ovule protein</fullName>
    </submittedName>
</protein>
<reference evidence="4" key="1">
    <citation type="submission" date="2016-06" db="UniProtKB">
        <authorList>
            <consortium name="WormBaseParasite"/>
        </authorList>
    </citation>
    <scope>IDENTIFICATION</scope>
</reference>
<accession>A0A183K0Y7</accession>
<dbReference type="AlphaFoldDB" id="A0A183K0Y7"/>
<proteinExistence type="predicted"/>
<sequence>MLYTNILLFHFLSIISTCYFTIYSNLFFFPFLAVMQALCTLGKTTSVLQEPNKLPEQSRSLSITNLF</sequence>
<feature type="transmembrane region" description="Helical" evidence="1">
    <location>
        <begin position="6"/>
        <end position="34"/>
    </location>
</feature>
<keyword evidence="1" id="KW-0812">Transmembrane</keyword>
<dbReference type="EMBL" id="UZAK01032845">
    <property type="protein sequence ID" value="VDP31850.1"/>
    <property type="molecule type" value="Genomic_DNA"/>
</dbReference>
<dbReference type="Proteomes" id="UP000279833">
    <property type="component" value="Unassembled WGS sequence"/>
</dbReference>
<keyword evidence="1" id="KW-1133">Transmembrane helix</keyword>
<evidence type="ECO:0000313" key="3">
    <source>
        <dbReference type="Proteomes" id="UP000279833"/>
    </source>
</evidence>
<reference evidence="2 3" key="2">
    <citation type="submission" date="2018-11" db="EMBL/GenBank/DDBJ databases">
        <authorList>
            <consortium name="Pathogen Informatics"/>
        </authorList>
    </citation>
    <scope>NUCLEOTIDE SEQUENCE [LARGE SCALE GENOMIC DNA]</scope>
    <source>
        <strain evidence="2">Dakar</strain>
        <strain evidence="3">Dakar, Senegal</strain>
    </source>
</reference>
<organism evidence="4">
    <name type="scientific">Schistosoma curassoni</name>
    <dbReference type="NCBI Taxonomy" id="6186"/>
    <lineage>
        <taxon>Eukaryota</taxon>
        <taxon>Metazoa</taxon>
        <taxon>Spiralia</taxon>
        <taxon>Lophotrochozoa</taxon>
        <taxon>Platyhelminthes</taxon>
        <taxon>Trematoda</taxon>
        <taxon>Digenea</taxon>
        <taxon>Strigeidida</taxon>
        <taxon>Schistosomatoidea</taxon>
        <taxon>Schistosomatidae</taxon>
        <taxon>Schistosoma</taxon>
    </lineage>
</organism>
<evidence type="ECO:0000313" key="4">
    <source>
        <dbReference type="WBParaSite" id="SCUD_0000865001-mRNA-1"/>
    </source>
</evidence>
<evidence type="ECO:0000313" key="2">
    <source>
        <dbReference type="EMBL" id="VDP31850.1"/>
    </source>
</evidence>